<keyword evidence="8" id="KW-1185">Reference proteome</keyword>
<comment type="caution">
    <text evidence="6">The sequence shown here is derived from an EMBL/GenBank/DDBJ whole genome shotgun (WGS) entry which is preliminary data.</text>
</comment>
<dbReference type="Proteomes" id="UP001178888">
    <property type="component" value="Unassembled WGS sequence"/>
</dbReference>
<evidence type="ECO:0000313" key="5">
    <source>
        <dbReference type="EMBL" id="MDQ6599779.1"/>
    </source>
</evidence>
<keyword evidence="3" id="KW-0732">Signal</keyword>
<organism evidence="6 7">
    <name type="scientific">Bacillus salipaludis</name>
    <dbReference type="NCBI Taxonomy" id="2547811"/>
    <lineage>
        <taxon>Bacteria</taxon>
        <taxon>Bacillati</taxon>
        <taxon>Bacillota</taxon>
        <taxon>Bacilli</taxon>
        <taxon>Bacillales</taxon>
        <taxon>Bacillaceae</taxon>
        <taxon>Bacillus</taxon>
    </lineage>
</organism>
<feature type="domain" description="SH3b" evidence="4">
    <location>
        <begin position="251"/>
        <end position="313"/>
    </location>
</feature>
<evidence type="ECO:0000256" key="2">
    <source>
        <dbReference type="ARBA" id="ARBA00023316"/>
    </source>
</evidence>
<dbReference type="InterPro" id="IPR050695">
    <property type="entry name" value="N-acetylmuramoyl_amidase_3"/>
</dbReference>
<dbReference type="Pfam" id="PF08239">
    <property type="entry name" value="SH3_3"/>
    <property type="match status" value="4"/>
</dbReference>
<dbReference type="Pfam" id="PF01520">
    <property type="entry name" value="Amidase_3"/>
    <property type="match status" value="1"/>
</dbReference>
<proteinExistence type="predicted"/>
<feature type="domain" description="SH3b" evidence="4">
    <location>
        <begin position="26"/>
        <end position="90"/>
    </location>
</feature>
<dbReference type="InterPro" id="IPR002508">
    <property type="entry name" value="MurNAc-LAA_cat"/>
</dbReference>
<dbReference type="AlphaFoldDB" id="A0A4R5VS72"/>
<dbReference type="EMBL" id="JAVGVR010000001">
    <property type="protein sequence ID" value="MDQ6599779.1"/>
    <property type="molecule type" value="Genomic_DNA"/>
</dbReference>
<evidence type="ECO:0000256" key="1">
    <source>
        <dbReference type="ARBA" id="ARBA00022801"/>
    </source>
</evidence>
<evidence type="ECO:0000259" key="4">
    <source>
        <dbReference type="PROSITE" id="PS51781"/>
    </source>
</evidence>
<dbReference type="SUPFAM" id="SSF53187">
    <property type="entry name" value="Zn-dependent exopeptidases"/>
    <property type="match status" value="1"/>
</dbReference>
<evidence type="ECO:0000313" key="7">
    <source>
        <dbReference type="Proteomes" id="UP000295132"/>
    </source>
</evidence>
<dbReference type="SMART" id="SM00287">
    <property type="entry name" value="SH3b"/>
    <property type="match status" value="4"/>
</dbReference>
<dbReference type="SMART" id="SM00646">
    <property type="entry name" value="Ami_3"/>
    <property type="match status" value="1"/>
</dbReference>
<dbReference type="PANTHER" id="PTHR30404:SF7">
    <property type="entry name" value="CELL WALL AMIDASE LYTH-RELATED"/>
    <property type="match status" value="1"/>
</dbReference>
<dbReference type="PROSITE" id="PS51781">
    <property type="entry name" value="SH3B"/>
    <property type="match status" value="4"/>
</dbReference>
<name>A0A4R5VS72_9BACI</name>
<dbReference type="GO" id="GO:0071555">
    <property type="term" value="P:cell wall organization"/>
    <property type="evidence" value="ECO:0007669"/>
    <property type="project" value="UniProtKB-KW"/>
</dbReference>
<keyword evidence="2" id="KW-0961">Cell wall biogenesis/degradation</keyword>
<evidence type="ECO:0000256" key="3">
    <source>
        <dbReference type="SAM" id="SignalP"/>
    </source>
</evidence>
<evidence type="ECO:0000313" key="6">
    <source>
        <dbReference type="EMBL" id="TDK61599.1"/>
    </source>
</evidence>
<gene>
    <name evidence="6" type="ORF">E2K98_11950</name>
    <name evidence="5" type="ORF">RCG21_26125</name>
</gene>
<dbReference type="Gene3D" id="3.40.630.40">
    <property type="entry name" value="Zn-dependent exopeptidases"/>
    <property type="match status" value="1"/>
</dbReference>
<feature type="domain" description="SH3b" evidence="4">
    <location>
        <begin position="177"/>
        <end position="240"/>
    </location>
</feature>
<sequence>MGKKFIILVFCFTLIAGFLPQGNSMAASGTITISSAVVNIREGPGLSYPLVKQANKGEKYSIIREKGDWIEVKLSAGQTGWVADWVVSKANNDTSVTSNKTSVGVVTVPSLNVRTSPSSASAAVGKLSKGMTVNVYGTQNNWTQIQFNGQAAWVSSQFLDFQTNTQKGNDTTSSTSGTIGTVTAGSLSIRSEASLNATIIGSVHKGQSFSILGEKNDWIKIEFEPNRYGWVAGWYMDVTTPNVSSEPVAKANKVTIVNNGTNIRKGPNVQSDVLLRANAGDTFAVKREENDWYAIKLANGSIGYVAGWLVSTNGTSPSIQKKGAGSDLRNKTIVLDPGHGGLDTGTTGASGTLEKNLTIRTARLLYDKLTASGANVILTRNSDTYISLPERVSIARTYQADAFVSIHYDANGNSSVRGMTGYYYHTYQKSLAEYLYSSTINQTKLNYRGVRFGDYHVIRENSQNAALMELGYLSNPEEEMTLNSNQYQENAATGLYNGLTRYFKDN</sequence>
<dbReference type="GO" id="GO:0008745">
    <property type="term" value="F:N-acetylmuramoyl-L-alanine amidase activity"/>
    <property type="evidence" value="ECO:0007669"/>
    <property type="project" value="InterPro"/>
</dbReference>
<accession>A0A4R5VS72</accession>
<dbReference type="GO" id="GO:0009253">
    <property type="term" value="P:peptidoglycan catabolic process"/>
    <property type="evidence" value="ECO:0007669"/>
    <property type="project" value="InterPro"/>
</dbReference>
<dbReference type="EMBL" id="SMYO01000005">
    <property type="protein sequence ID" value="TDK61599.1"/>
    <property type="molecule type" value="Genomic_DNA"/>
</dbReference>
<dbReference type="CDD" id="cd02696">
    <property type="entry name" value="MurNAc-LAA"/>
    <property type="match status" value="1"/>
</dbReference>
<dbReference type="InterPro" id="IPR017293">
    <property type="entry name" value="N-acetylmuramoyl-L-ala_amidase"/>
</dbReference>
<dbReference type="InterPro" id="IPR003646">
    <property type="entry name" value="SH3-like_bac-type"/>
</dbReference>
<dbReference type="Gene3D" id="2.30.30.40">
    <property type="entry name" value="SH3 Domains"/>
    <property type="match status" value="4"/>
</dbReference>
<reference evidence="6 7" key="1">
    <citation type="submission" date="2019-03" db="EMBL/GenBank/DDBJ databases">
        <title>Bacillus niacini sp. nov. a Nicotinate-Metabolizing Mesophile Isolated from Soil.</title>
        <authorList>
            <person name="Zhang G."/>
        </authorList>
    </citation>
    <scope>NUCLEOTIDE SEQUENCE [LARGE SCALE GENOMIC DNA]</scope>
    <source>
        <strain evidence="6 7">WN066</strain>
    </source>
</reference>
<keyword evidence="1" id="KW-0378">Hydrolase</keyword>
<reference evidence="5" key="2">
    <citation type="submission" date="2023-08" db="EMBL/GenBank/DDBJ databases">
        <title>Nitrogen cycling bacteria in agricultural field soils.</title>
        <authorList>
            <person name="Jang J."/>
        </authorList>
    </citation>
    <scope>NUCLEOTIDE SEQUENCE</scope>
    <source>
        <strain evidence="5">PS3-36</strain>
    </source>
</reference>
<protein>
    <submittedName>
        <fullName evidence="6">N-acetylmuramoyl-L-alanine amidase</fullName>
    </submittedName>
    <submittedName>
        <fullName evidence="5">SH3 domain-containing protein</fullName>
    </submittedName>
</protein>
<feature type="domain" description="SH3b" evidence="4">
    <location>
        <begin position="101"/>
        <end position="163"/>
    </location>
</feature>
<feature type="chain" id="PRO_5044608844" evidence="3">
    <location>
        <begin position="27"/>
        <end position="506"/>
    </location>
</feature>
<feature type="signal peptide" evidence="3">
    <location>
        <begin position="1"/>
        <end position="26"/>
    </location>
</feature>
<dbReference type="GO" id="GO:0030288">
    <property type="term" value="C:outer membrane-bounded periplasmic space"/>
    <property type="evidence" value="ECO:0007669"/>
    <property type="project" value="TreeGrafter"/>
</dbReference>
<dbReference type="Proteomes" id="UP000295132">
    <property type="component" value="Unassembled WGS sequence"/>
</dbReference>
<evidence type="ECO:0000313" key="8">
    <source>
        <dbReference type="Proteomes" id="UP001178888"/>
    </source>
</evidence>
<dbReference type="RefSeq" id="WP_133334450.1">
    <property type="nucleotide sequence ID" value="NZ_JAVGVR010000001.1"/>
</dbReference>
<dbReference type="PANTHER" id="PTHR30404">
    <property type="entry name" value="N-ACETYLMURAMOYL-L-ALANINE AMIDASE"/>
    <property type="match status" value="1"/>
</dbReference>
<dbReference type="PIRSF" id="PIRSF037846">
    <property type="entry name" value="Autolysin_YrvJ_prd"/>
    <property type="match status" value="1"/>
</dbReference>